<dbReference type="EMBL" id="LCAW01000014">
    <property type="protein sequence ID" value="KKR98873.1"/>
    <property type="molecule type" value="Genomic_DNA"/>
</dbReference>
<dbReference type="Pfam" id="PF02096">
    <property type="entry name" value="60KD_IMP"/>
    <property type="match status" value="1"/>
</dbReference>
<sequence length="246" mass="27988">MELFYAIFYIPIYNLLVFFYGLYPAAGMGLAIIIVTILIKGVLFPFTFKSLKGQRQMNELQPKIAKIREDYKDDKEKMAQELMSVYKDNNVNPFSSCLPLLIQLPIFIALYRVLCDGLTQINVDHLYSFIHAPEVINTTFLGIFDLAQISIPLAVLAAIAQYFQVKRTMVQKPVKEVKKSVGAMDESMMANMNKMMLYFMPAITLVIGVTSMPGGVMLYWLSTTFITILLYAIFLKKPKEGEESKK</sequence>
<evidence type="ECO:0000256" key="2">
    <source>
        <dbReference type="ARBA" id="ARBA00022448"/>
    </source>
</evidence>
<dbReference type="CDD" id="cd20070">
    <property type="entry name" value="5TM_YidC_Alb3"/>
    <property type="match status" value="1"/>
</dbReference>
<dbReference type="GO" id="GO:0032977">
    <property type="term" value="F:membrane insertase activity"/>
    <property type="evidence" value="ECO:0007669"/>
    <property type="project" value="InterPro"/>
</dbReference>
<dbReference type="InterPro" id="IPR001708">
    <property type="entry name" value="YidC/ALB3/OXA1/COX18"/>
</dbReference>
<evidence type="ECO:0000259" key="10">
    <source>
        <dbReference type="Pfam" id="PF02096"/>
    </source>
</evidence>
<dbReference type="GO" id="GO:0005886">
    <property type="term" value="C:plasma membrane"/>
    <property type="evidence" value="ECO:0007669"/>
    <property type="project" value="UniProtKB-SubCell"/>
</dbReference>
<dbReference type="PANTHER" id="PTHR12428:SF65">
    <property type="entry name" value="CYTOCHROME C OXIDASE ASSEMBLY PROTEIN COX18, MITOCHONDRIAL"/>
    <property type="match status" value="1"/>
</dbReference>
<comment type="subcellular location">
    <subcellularLocation>
        <location evidence="1">Cell membrane</location>
        <topology evidence="1">Multi-pass membrane protein</topology>
    </subcellularLocation>
    <subcellularLocation>
        <location evidence="9">Membrane</location>
        <topology evidence="9">Multi-pass membrane protein</topology>
    </subcellularLocation>
</comment>
<keyword evidence="2" id="KW-0813">Transport</keyword>
<keyword evidence="6" id="KW-1133">Transmembrane helix</keyword>
<evidence type="ECO:0000256" key="9">
    <source>
        <dbReference type="RuleBase" id="RU003945"/>
    </source>
</evidence>
<evidence type="ECO:0000256" key="5">
    <source>
        <dbReference type="ARBA" id="ARBA00022927"/>
    </source>
</evidence>
<dbReference type="GO" id="GO:0051205">
    <property type="term" value="P:protein insertion into membrane"/>
    <property type="evidence" value="ECO:0007669"/>
    <property type="project" value="TreeGrafter"/>
</dbReference>
<dbReference type="AlphaFoldDB" id="A0A0G0VDA7"/>
<dbReference type="InterPro" id="IPR047196">
    <property type="entry name" value="YidC_ALB_C"/>
</dbReference>
<evidence type="ECO:0000313" key="11">
    <source>
        <dbReference type="EMBL" id="KKR98873.1"/>
    </source>
</evidence>
<keyword evidence="7" id="KW-0472">Membrane</keyword>
<dbReference type="GO" id="GO:0015031">
    <property type="term" value="P:protein transport"/>
    <property type="evidence" value="ECO:0007669"/>
    <property type="project" value="UniProtKB-KW"/>
</dbReference>
<keyword evidence="4 9" id="KW-0812">Transmembrane</keyword>
<organism evidence="11 12">
    <name type="scientific">Candidatus Uhrbacteria bacterium GW2011_GWC1_41_20</name>
    <dbReference type="NCBI Taxonomy" id="1618983"/>
    <lineage>
        <taxon>Bacteria</taxon>
        <taxon>Candidatus Uhriibacteriota</taxon>
    </lineage>
</organism>
<comment type="similarity">
    <text evidence="9">Belongs to the OXA1/ALB3/YidC family.</text>
</comment>
<keyword evidence="3" id="KW-1003">Cell membrane</keyword>
<dbReference type="InterPro" id="IPR028055">
    <property type="entry name" value="YidC/Oxa/ALB_C"/>
</dbReference>
<feature type="domain" description="Membrane insertase YidC/Oxa/ALB C-terminal" evidence="10">
    <location>
        <begin position="28"/>
        <end position="230"/>
    </location>
</feature>
<evidence type="ECO:0000256" key="3">
    <source>
        <dbReference type="ARBA" id="ARBA00022475"/>
    </source>
</evidence>
<evidence type="ECO:0000313" key="12">
    <source>
        <dbReference type="Proteomes" id="UP000033930"/>
    </source>
</evidence>
<comment type="caution">
    <text evidence="11">The sequence shown here is derived from an EMBL/GenBank/DDBJ whole genome shotgun (WGS) entry which is preliminary data.</text>
</comment>
<name>A0A0G0VDA7_9BACT</name>
<keyword evidence="5" id="KW-0653">Protein transport</keyword>
<dbReference type="PANTHER" id="PTHR12428">
    <property type="entry name" value="OXA1"/>
    <property type="match status" value="1"/>
</dbReference>
<evidence type="ECO:0000256" key="8">
    <source>
        <dbReference type="ARBA" id="ARBA00023186"/>
    </source>
</evidence>
<accession>A0A0G0VDA7</accession>
<evidence type="ECO:0000256" key="6">
    <source>
        <dbReference type="ARBA" id="ARBA00022989"/>
    </source>
</evidence>
<reference evidence="11 12" key="1">
    <citation type="journal article" date="2015" name="Nature">
        <title>rRNA introns, odd ribosomes, and small enigmatic genomes across a large radiation of phyla.</title>
        <authorList>
            <person name="Brown C.T."/>
            <person name="Hug L.A."/>
            <person name="Thomas B.C."/>
            <person name="Sharon I."/>
            <person name="Castelle C.J."/>
            <person name="Singh A."/>
            <person name="Wilkins M.J."/>
            <person name="Williams K.H."/>
            <person name="Banfield J.F."/>
        </authorList>
    </citation>
    <scope>NUCLEOTIDE SEQUENCE [LARGE SCALE GENOMIC DNA]</scope>
</reference>
<dbReference type="Proteomes" id="UP000033930">
    <property type="component" value="Unassembled WGS sequence"/>
</dbReference>
<protein>
    <submittedName>
        <fullName evidence="11">Membrane protein insertase, YidC/Oxa1 family</fullName>
    </submittedName>
</protein>
<evidence type="ECO:0000256" key="7">
    <source>
        <dbReference type="ARBA" id="ARBA00023136"/>
    </source>
</evidence>
<evidence type="ECO:0000256" key="1">
    <source>
        <dbReference type="ARBA" id="ARBA00004651"/>
    </source>
</evidence>
<proteinExistence type="inferred from homology"/>
<keyword evidence="8" id="KW-0143">Chaperone</keyword>
<evidence type="ECO:0000256" key="4">
    <source>
        <dbReference type="ARBA" id="ARBA00022692"/>
    </source>
</evidence>
<dbReference type="NCBIfam" id="TIGR03592">
    <property type="entry name" value="yidC_oxa1_cterm"/>
    <property type="match status" value="1"/>
</dbReference>
<gene>
    <name evidence="11" type="ORF">UU50_C0014G0005</name>
</gene>